<dbReference type="NCBIfam" id="TIGR00494">
    <property type="entry name" value="crcB"/>
    <property type="match status" value="1"/>
</dbReference>
<dbReference type="InterPro" id="IPR003691">
    <property type="entry name" value="FluC"/>
</dbReference>
<comment type="function">
    <text evidence="12">Fluoride-specific ion channel. Important for reducing fluoride concentration in the cell, thus reducing its toxicity.</text>
</comment>
<keyword evidence="7 12" id="KW-0406">Ion transport</keyword>
<accession>A0A4R1FWZ2</accession>
<evidence type="ECO:0000256" key="8">
    <source>
        <dbReference type="ARBA" id="ARBA00023136"/>
    </source>
</evidence>
<dbReference type="GO" id="GO:0046872">
    <property type="term" value="F:metal ion binding"/>
    <property type="evidence" value="ECO:0007669"/>
    <property type="project" value="UniProtKB-KW"/>
</dbReference>
<evidence type="ECO:0000256" key="3">
    <source>
        <dbReference type="ARBA" id="ARBA00022519"/>
    </source>
</evidence>
<evidence type="ECO:0000256" key="4">
    <source>
        <dbReference type="ARBA" id="ARBA00022692"/>
    </source>
</evidence>
<comment type="activity regulation">
    <text evidence="12">Na(+) is not transported, but it plays an essential structural role and its presence is essential for fluoride channel function.</text>
</comment>
<dbReference type="PANTHER" id="PTHR28259">
    <property type="entry name" value="FLUORIDE EXPORT PROTEIN 1-RELATED"/>
    <property type="match status" value="1"/>
</dbReference>
<evidence type="ECO:0000313" key="13">
    <source>
        <dbReference type="EMBL" id="TCJ95911.1"/>
    </source>
</evidence>
<evidence type="ECO:0000256" key="10">
    <source>
        <dbReference type="ARBA" id="ARBA00035120"/>
    </source>
</evidence>
<evidence type="ECO:0000313" key="14">
    <source>
        <dbReference type="Proteomes" id="UP000294702"/>
    </source>
</evidence>
<keyword evidence="12" id="KW-0479">Metal-binding</keyword>
<keyword evidence="4 12" id="KW-0812">Transmembrane</keyword>
<feature type="transmembrane region" description="Helical" evidence="12">
    <location>
        <begin position="29"/>
        <end position="53"/>
    </location>
</feature>
<evidence type="ECO:0000256" key="11">
    <source>
        <dbReference type="ARBA" id="ARBA00035585"/>
    </source>
</evidence>
<keyword evidence="12" id="KW-0813">Transport</keyword>
<keyword evidence="2 12" id="KW-1003">Cell membrane</keyword>
<reference evidence="13 14" key="1">
    <citation type="submission" date="2019-03" db="EMBL/GenBank/DDBJ databases">
        <title>Genomic Encyclopedia of Type Strains, Phase IV (KMG-IV): sequencing the most valuable type-strain genomes for metagenomic binning, comparative biology and taxonomic classification.</title>
        <authorList>
            <person name="Goeker M."/>
        </authorList>
    </citation>
    <scope>NUCLEOTIDE SEQUENCE [LARGE SCALE GENOMIC DNA]</scope>
    <source>
        <strain evidence="13 14">DSM 15534</strain>
    </source>
</reference>
<comment type="catalytic activity">
    <reaction evidence="11">
        <text>fluoride(in) = fluoride(out)</text>
        <dbReference type="Rhea" id="RHEA:76159"/>
        <dbReference type="ChEBI" id="CHEBI:17051"/>
    </reaction>
    <physiologicalReaction direction="left-to-right" evidence="11">
        <dbReference type="Rhea" id="RHEA:76160"/>
    </physiologicalReaction>
</comment>
<dbReference type="EMBL" id="SMFT01000005">
    <property type="protein sequence ID" value="TCJ95911.1"/>
    <property type="molecule type" value="Genomic_DNA"/>
</dbReference>
<feature type="transmembrane region" description="Helical" evidence="12">
    <location>
        <begin position="65"/>
        <end position="83"/>
    </location>
</feature>
<keyword evidence="3" id="KW-0997">Cell inner membrane</keyword>
<dbReference type="PANTHER" id="PTHR28259:SF1">
    <property type="entry name" value="FLUORIDE EXPORT PROTEIN 1-RELATED"/>
    <property type="match status" value="1"/>
</dbReference>
<feature type="binding site" evidence="12">
    <location>
        <position position="73"/>
    </location>
    <ligand>
        <name>Na(+)</name>
        <dbReference type="ChEBI" id="CHEBI:29101"/>
        <note>structural</note>
    </ligand>
</feature>
<dbReference type="Pfam" id="PF02537">
    <property type="entry name" value="CRCB"/>
    <property type="match status" value="1"/>
</dbReference>
<evidence type="ECO:0000256" key="6">
    <source>
        <dbReference type="ARBA" id="ARBA00023053"/>
    </source>
</evidence>
<keyword evidence="14" id="KW-1185">Reference proteome</keyword>
<feature type="binding site" evidence="12">
    <location>
        <position position="76"/>
    </location>
    <ligand>
        <name>Na(+)</name>
        <dbReference type="ChEBI" id="CHEBI:29101"/>
        <note>structural</note>
    </ligand>
</feature>
<keyword evidence="8 12" id="KW-0472">Membrane</keyword>
<comment type="subcellular location">
    <subcellularLocation>
        <location evidence="1 12">Cell membrane</location>
        <topology evidence="1 12">Multi-pass membrane protein</topology>
    </subcellularLocation>
</comment>
<sequence length="124" mass="13782">MNFVYLCLGAILGATGRWGLTLLLNPIVHILQLGTLSVNYLGCLLMGIMLAVMIQFPQLSSEWKFFFLTGFLGSFTTFSSFSAEIVQDLLNQKYGAALLVIVLHLFGGVLFTFAGFFIWRGFNQ</sequence>
<dbReference type="AlphaFoldDB" id="A0A4R1FWZ2"/>
<dbReference type="GO" id="GO:0062054">
    <property type="term" value="F:fluoride channel activity"/>
    <property type="evidence" value="ECO:0007669"/>
    <property type="project" value="UniProtKB-UniRule"/>
</dbReference>
<feature type="transmembrane region" description="Helical" evidence="12">
    <location>
        <begin position="95"/>
        <end position="119"/>
    </location>
</feature>
<gene>
    <name evidence="12" type="primary">fluC</name>
    <name evidence="12" type="synonym">crcB</name>
    <name evidence="13" type="ORF">EV694_1913</name>
</gene>
<dbReference type="HAMAP" id="MF_00454">
    <property type="entry name" value="FluC"/>
    <property type="match status" value="1"/>
</dbReference>
<proteinExistence type="inferred from homology"/>
<evidence type="ECO:0000256" key="2">
    <source>
        <dbReference type="ARBA" id="ARBA00022475"/>
    </source>
</evidence>
<evidence type="ECO:0000256" key="12">
    <source>
        <dbReference type="HAMAP-Rule" id="MF_00454"/>
    </source>
</evidence>
<evidence type="ECO:0000256" key="1">
    <source>
        <dbReference type="ARBA" id="ARBA00004651"/>
    </source>
</evidence>
<comment type="similarity">
    <text evidence="10 12">Belongs to the fluoride channel Fluc/FEX (TC 1.A.43) family.</text>
</comment>
<evidence type="ECO:0000256" key="5">
    <source>
        <dbReference type="ARBA" id="ARBA00022989"/>
    </source>
</evidence>
<protein>
    <recommendedName>
        <fullName evidence="12">Fluoride-specific ion channel FluC</fullName>
    </recommendedName>
</protein>
<keyword evidence="9 12" id="KW-0407">Ion channel</keyword>
<comment type="caution">
    <text evidence="13">The sequence shown here is derived from an EMBL/GenBank/DDBJ whole genome shotgun (WGS) entry which is preliminary data.</text>
</comment>
<organism evidence="13 14">
    <name type="scientific">Volucribacter psittacicida</name>
    <dbReference type="NCBI Taxonomy" id="203482"/>
    <lineage>
        <taxon>Bacteria</taxon>
        <taxon>Pseudomonadati</taxon>
        <taxon>Pseudomonadota</taxon>
        <taxon>Gammaproteobacteria</taxon>
        <taxon>Pasteurellales</taxon>
        <taxon>Pasteurellaceae</taxon>
        <taxon>Volucribacter</taxon>
    </lineage>
</organism>
<evidence type="ECO:0000256" key="7">
    <source>
        <dbReference type="ARBA" id="ARBA00023065"/>
    </source>
</evidence>
<evidence type="ECO:0000256" key="9">
    <source>
        <dbReference type="ARBA" id="ARBA00023303"/>
    </source>
</evidence>
<dbReference type="Proteomes" id="UP000294702">
    <property type="component" value="Unassembled WGS sequence"/>
</dbReference>
<keyword evidence="6 12" id="KW-0915">Sodium</keyword>
<dbReference type="GO" id="GO:0140114">
    <property type="term" value="P:cellular detoxification of fluoride"/>
    <property type="evidence" value="ECO:0007669"/>
    <property type="project" value="UniProtKB-UniRule"/>
</dbReference>
<name>A0A4R1FWZ2_9PAST</name>
<dbReference type="GO" id="GO:0005886">
    <property type="term" value="C:plasma membrane"/>
    <property type="evidence" value="ECO:0007669"/>
    <property type="project" value="UniProtKB-SubCell"/>
</dbReference>
<keyword evidence="5 12" id="KW-1133">Transmembrane helix</keyword>